<dbReference type="EMBL" id="UYRV01112782">
    <property type="protein sequence ID" value="VDN27785.1"/>
    <property type="molecule type" value="Genomic_DNA"/>
</dbReference>
<dbReference type="OrthoDB" id="414418at2759"/>
<evidence type="ECO:0000313" key="2">
    <source>
        <dbReference type="Proteomes" id="UP000271889"/>
    </source>
</evidence>
<organism evidence="1 2">
    <name type="scientific">Cylicostephanus goldi</name>
    <name type="common">Nematode worm</name>
    <dbReference type="NCBI Taxonomy" id="71465"/>
    <lineage>
        <taxon>Eukaryota</taxon>
        <taxon>Metazoa</taxon>
        <taxon>Ecdysozoa</taxon>
        <taxon>Nematoda</taxon>
        <taxon>Chromadorea</taxon>
        <taxon>Rhabditida</taxon>
        <taxon>Rhabditina</taxon>
        <taxon>Rhabditomorpha</taxon>
        <taxon>Strongyloidea</taxon>
        <taxon>Strongylidae</taxon>
        <taxon>Cylicostephanus</taxon>
    </lineage>
</organism>
<name>A0A3P7MEA3_CYLGO</name>
<gene>
    <name evidence="1" type="ORF">CGOC_LOCUS10755</name>
</gene>
<dbReference type="Proteomes" id="UP000271889">
    <property type="component" value="Unassembled WGS sequence"/>
</dbReference>
<accession>A0A3P7MEA3</accession>
<keyword evidence="2" id="KW-1185">Reference proteome</keyword>
<reference evidence="1 2" key="1">
    <citation type="submission" date="2018-11" db="EMBL/GenBank/DDBJ databases">
        <authorList>
            <consortium name="Pathogen Informatics"/>
        </authorList>
    </citation>
    <scope>NUCLEOTIDE SEQUENCE [LARGE SCALE GENOMIC DNA]</scope>
</reference>
<dbReference type="AlphaFoldDB" id="A0A3P7MEA3"/>
<evidence type="ECO:0000313" key="1">
    <source>
        <dbReference type="EMBL" id="VDN27785.1"/>
    </source>
</evidence>
<sequence>MSNLLPSGWSHYGTAIRSRVSVAQRDSKNYFLLTNIGEFADCHGYPELYRVNDNNLRSIAVGMTKVIPKLADAQGIVLVITDSMAMKMLRDLSTNYDPGDRTEKDLRFSAVHGYPAMSSIVLNVRQSHNGKKRVYPSRLFMRPLTSIGECTQADPDVDNYRAKK</sequence>
<proteinExistence type="predicted"/>
<protein>
    <submittedName>
        <fullName evidence="1">Uncharacterized protein</fullName>
    </submittedName>
</protein>